<evidence type="ECO:0000313" key="4">
    <source>
        <dbReference type="Proteomes" id="UP000054785"/>
    </source>
</evidence>
<dbReference type="Proteomes" id="UP000054785">
    <property type="component" value="Unassembled WGS sequence"/>
</dbReference>
<dbReference type="InterPro" id="IPR036623">
    <property type="entry name" value="Hemimethylated_DNA-bd_sf"/>
</dbReference>
<dbReference type="Gene3D" id="2.30.30.390">
    <property type="entry name" value="Hemimethylated DNA-binding domain"/>
    <property type="match status" value="1"/>
</dbReference>
<evidence type="ECO:0000313" key="3">
    <source>
        <dbReference type="EMBL" id="KTD04496.1"/>
    </source>
</evidence>
<proteinExistence type="predicted"/>
<sequence length="103" mass="11907">MQKTAKFNIGDRVIHQKLGYRAVVIDADPLFQASGRYNPGALNREFATQNPWYRVLVDESSQIAYVEENLLIPDTSHEGINNPNIQEYLVERHGNYYSSTRRH</sequence>
<keyword evidence="3" id="KW-0238">DNA-binding</keyword>
<keyword evidence="4" id="KW-1185">Reference proteome</keyword>
<gene>
    <name evidence="3" type="ORF">Lgee_0106</name>
</gene>
<feature type="domain" description="Hemimethylated DNA-binding" evidence="2">
    <location>
        <begin position="4"/>
        <end position="99"/>
    </location>
</feature>
<accession>A0A0W0U9C0</accession>
<organism evidence="3 4">
    <name type="scientific">Legionella geestiana</name>
    <dbReference type="NCBI Taxonomy" id="45065"/>
    <lineage>
        <taxon>Bacteria</taxon>
        <taxon>Pseudomonadati</taxon>
        <taxon>Pseudomonadota</taxon>
        <taxon>Gammaproteobacteria</taxon>
        <taxon>Legionellales</taxon>
        <taxon>Legionellaceae</taxon>
        <taxon>Legionella</taxon>
    </lineage>
</organism>
<dbReference type="Pfam" id="PF08755">
    <property type="entry name" value="YccV-like"/>
    <property type="match status" value="1"/>
</dbReference>
<dbReference type="SUPFAM" id="SSF141255">
    <property type="entry name" value="YccV-like"/>
    <property type="match status" value="1"/>
</dbReference>
<dbReference type="STRING" id="45065.Lgee_0106"/>
<dbReference type="GO" id="GO:0003677">
    <property type="term" value="F:DNA binding"/>
    <property type="evidence" value="ECO:0007669"/>
    <property type="project" value="UniProtKB-UniRule"/>
</dbReference>
<dbReference type="SMART" id="SM00992">
    <property type="entry name" value="YccV-like"/>
    <property type="match status" value="1"/>
</dbReference>
<dbReference type="AlphaFoldDB" id="A0A0W0U9C0"/>
<dbReference type="PATRIC" id="fig|45065.4.peg.117"/>
<dbReference type="OrthoDB" id="9806050at2"/>
<evidence type="ECO:0000256" key="1">
    <source>
        <dbReference type="NCBIfam" id="TIGR02097"/>
    </source>
</evidence>
<dbReference type="EMBL" id="LNYC01000003">
    <property type="protein sequence ID" value="KTD04496.1"/>
    <property type="molecule type" value="Genomic_DNA"/>
</dbReference>
<dbReference type="RefSeq" id="WP_028386223.1">
    <property type="nucleotide sequence ID" value="NZ_CAAAHN010000012.1"/>
</dbReference>
<evidence type="ECO:0000259" key="2">
    <source>
        <dbReference type="SMART" id="SM00992"/>
    </source>
</evidence>
<reference evidence="3 4" key="1">
    <citation type="submission" date="2015-11" db="EMBL/GenBank/DDBJ databases">
        <title>Genomic analysis of 38 Legionella species identifies large and diverse effector repertoires.</title>
        <authorList>
            <person name="Burstein D."/>
            <person name="Amaro F."/>
            <person name="Zusman T."/>
            <person name="Lifshitz Z."/>
            <person name="Cohen O."/>
            <person name="Gilbert J.A."/>
            <person name="Pupko T."/>
            <person name="Shuman H.A."/>
            <person name="Segal G."/>
        </authorList>
    </citation>
    <scope>NUCLEOTIDE SEQUENCE [LARGE SCALE GENOMIC DNA]</scope>
    <source>
        <strain evidence="3 4">ATCC 49504</strain>
    </source>
</reference>
<comment type="caution">
    <text evidence="3">The sequence shown here is derived from an EMBL/GenBank/DDBJ whole genome shotgun (WGS) entry which is preliminary data.</text>
</comment>
<dbReference type="InterPro" id="IPR011722">
    <property type="entry name" value="Hemimethylated_DNA-bd_dom"/>
</dbReference>
<dbReference type="NCBIfam" id="TIGR02097">
    <property type="entry name" value="yccV"/>
    <property type="match status" value="1"/>
</dbReference>
<protein>
    <recommendedName>
        <fullName evidence="1">Heat shock protein HspQ</fullName>
    </recommendedName>
</protein>
<name>A0A0W0U9C0_9GAMM</name>